<dbReference type="Proteomes" id="UP001597506">
    <property type="component" value="Unassembled WGS sequence"/>
</dbReference>
<name>A0ABW5RU00_9BACI</name>
<reference evidence="2" key="1">
    <citation type="journal article" date="2019" name="Int. J. Syst. Evol. Microbiol.">
        <title>The Global Catalogue of Microorganisms (GCM) 10K type strain sequencing project: providing services to taxonomists for standard genome sequencing and annotation.</title>
        <authorList>
            <consortium name="The Broad Institute Genomics Platform"/>
            <consortium name="The Broad Institute Genome Sequencing Center for Infectious Disease"/>
            <person name="Wu L."/>
            <person name="Ma J."/>
        </authorList>
    </citation>
    <scope>NUCLEOTIDE SEQUENCE [LARGE SCALE GENOMIC DNA]</scope>
    <source>
        <strain evidence="2">KCTC 3913</strain>
    </source>
</reference>
<organism evidence="1 2">
    <name type="scientific">Bacillus seohaeanensis</name>
    <dbReference type="NCBI Taxonomy" id="284580"/>
    <lineage>
        <taxon>Bacteria</taxon>
        <taxon>Bacillati</taxon>
        <taxon>Bacillota</taxon>
        <taxon>Bacilli</taxon>
        <taxon>Bacillales</taxon>
        <taxon>Bacillaceae</taxon>
        <taxon>Bacillus</taxon>
    </lineage>
</organism>
<proteinExistence type="predicted"/>
<keyword evidence="2" id="KW-1185">Reference proteome</keyword>
<evidence type="ECO:0000313" key="1">
    <source>
        <dbReference type="EMBL" id="MFD2681619.1"/>
    </source>
</evidence>
<gene>
    <name evidence="1" type="ORF">ACFSUL_12770</name>
</gene>
<accession>A0ABW5RU00</accession>
<comment type="caution">
    <text evidence="1">The sequence shown here is derived from an EMBL/GenBank/DDBJ whole genome shotgun (WGS) entry which is preliminary data.</text>
</comment>
<evidence type="ECO:0000313" key="2">
    <source>
        <dbReference type="Proteomes" id="UP001597506"/>
    </source>
</evidence>
<sequence length="76" mass="8555">MIMFIKRKAEAAWSGETSIFGKTEEGALCPHLFYRKRPRAPSRCSWTKRKAEAAWSGETSFFGKPISKSVVNSSKV</sequence>
<protein>
    <submittedName>
        <fullName evidence="1">Uncharacterized protein</fullName>
    </submittedName>
</protein>
<dbReference type="RefSeq" id="WP_377935980.1">
    <property type="nucleotide sequence ID" value="NZ_JBHUMF010000030.1"/>
</dbReference>
<dbReference type="EMBL" id="JBHUMF010000030">
    <property type="protein sequence ID" value="MFD2681619.1"/>
    <property type="molecule type" value="Genomic_DNA"/>
</dbReference>